<evidence type="ECO:0000256" key="10">
    <source>
        <dbReference type="ARBA" id="ARBA00042300"/>
    </source>
</evidence>
<comment type="similarity">
    <text evidence="2">Belongs to the histidine acid phosphatase family.</text>
</comment>
<evidence type="ECO:0000256" key="6">
    <source>
        <dbReference type="ARBA" id="ARBA00022801"/>
    </source>
</evidence>
<keyword evidence="20" id="KW-0812">Transmembrane</keyword>
<evidence type="ECO:0000256" key="9">
    <source>
        <dbReference type="ARBA" id="ARBA00041857"/>
    </source>
</evidence>
<name>A0A9W9I7H2_9EURO</name>
<dbReference type="PROSITE" id="PS00616">
    <property type="entry name" value="HIS_ACID_PHOSPHAT_1"/>
    <property type="match status" value="1"/>
</dbReference>
<gene>
    <name evidence="21" type="ORF">N7492_004253</name>
</gene>
<dbReference type="Pfam" id="PF00328">
    <property type="entry name" value="His_Phos_2"/>
    <property type="match status" value="1"/>
</dbReference>
<evidence type="ECO:0000256" key="4">
    <source>
        <dbReference type="ARBA" id="ARBA00012632"/>
    </source>
</evidence>
<feature type="active site" description="Nucleophile" evidence="18">
    <location>
        <position position="114"/>
    </location>
</feature>
<keyword evidence="6" id="KW-0378">Hydrolase</keyword>
<protein>
    <recommendedName>
        <fullName evidence="16">Phytase A</fullName>
        <ecNumber evidence="4">3.1.3.8</ecNumber>
    </recommendedName>
    <alternativeName>
        <fullName evidence="17">Histidine acid phosphatase phyA</fullName>
    </alternativeName>
    <alternativeName>
        <fullName evidence="10">Myo-inositol hexakisphosphate phosphohydrolase A</fullName>
    </alternativeName>
    <alternativeName>
        <fullName evidence="9">Myo-inositol-hexaphosphate 3-phosphohydrolase A</fullName>
    </alternativeName>
</protein>
<feature type="disulfide bond" evidence="19">
    <location>
        <begin position="471"/>
        <end position="479"/>
    </location>
</feature>
<dbReference type="InterPro" id="IPR029033">
    <property type="entry name" value="His_PPase_superfam"/>
</dbReference>
<evidence type="ECO:0000256" key="19">
    <source>
        <dbReference type="PIRSR" id="PIRSR000894-2"/>
    </source>
</evidence>
<feature type="disulfide bond" evidence="19">
    <location>
        <begin position="103"/>
        <end position="447"/>
    </location>
</feature>
<comment type="subcellular location">
    <subcellularLocation>
        <location evidence="1">Secreted</location>
    </subcellularLocation>
</comment>
<dbReference type="PANTHER" id="PTHR20963">
    <property type="entry name" value="MULTIPLE INOSITOL POLYPHOSPHATE PHOSPHATASE-RELATED"/>
    <property type="match status" value="1"/>
</dbReference>
<dbReference type="GO" id="GO:0016158">
    <property type="term" value="F:inositol hexakisphosphate 3-phosphatase activity"/>
    <property type="evidence" value="ECO:0007669"/>
    <property type="project" value="UniProtKB-EC"/>
</dbReference>
<comment type="catalytic activity">
    <reaction evidence="14">
        <text>1D-myo-inositol 1,2,4,5,6-pentakisphosphate + H2O = 1D-myo-inositol 1,2,5,6-tetrakisphosphate + phosphate</text>
        <dbReference type="Rhea" id="RHEA:77115"/>
        <dbReference type="ChEBI" id="CHEBI:15377"/>
        <dbReference type="ChEBI" id="CHEBI:43474"/>
        <dbReference type="ChEBI" id="CHEBI:57798"/>
        <dbReference type="ChEBI" id="CHEBI:195535"/>
    </reaction>
    <physiologicalReaction direction="left-to-right" evidence="14">
        <dbReference type="Rhea" id="RHEA:77116"/>
    </physiologicalReaction>
</comment>
<dbReference type="PANTHER" id="PTHR20963:SF24">
    <property type="entry name" value="3-PHYTASE B"/>
    <property type="match status" value="1"/>
</dbReference>
<proteinExistence type="inferred from homology"/>
<dbReference type="SUPFAM" id="SSF53254">
    <property type="entry name" value="Phosphoglycerate mutase-like"/>
    <property type="match status" value="1"/>
</dbReference>
<dbReference type="AlphaFoldDB" id="A0A9W9I7H2"/>
<dbReference type="PROSITE" id="PS00778">
    <property type="entry name" value="HIS_ACID_PHOSPHAT_2"/>
    <property type="match status" value="1"/>
</dbReference>
<dbReference type="PIRSF" id="PIRSF000894">
    <property type="entry name" value="Acid_phosphatase"/>
    <property type="match status" value="1"/>
</dbReference>
<evidence type="ECO:0000256" key="7">
    <source>
        <dbReference type="ARBA" id="ARBA00023157"/>
    </source>
</evidence>
<evidence type="ECO:0000256" key="12">
    <source>
        <dbReference type="ARBA" id="ARBA00043675"/>
    </source>
</evidence>
<feature type="transmembrane region" description="Helical" evidence="20">
    <location>
        <begin position="26"/>
        <end position="46"/>
    </location>
</feature>
<dbReference type="FunFam" id="3.40.50.1240:FF:000027">
    <property type="entry name" value="3-phytase A"/>
    <property type="match status" value="1"/>
</dbReference>
<evidence type="ECO:0000256" key="1">
    <source>
        <dbReference type="ARBA" id="ARBA00004613"/>
    </source>
</evidence>
<keyword evidence="20" id="KW-1133">Transmembrane helix</keyword>
<comment type="subunit">
    <text evidence="3">Monomer.</text>
</comment>
<dbReference type="InterPro" id="IPR016274">
    <property type="entry name" value="Histidine_acid_Pase_euk"/>
</dbReference>
<evidence type="ECO:0000256" key="13">
    <source>
        <dbReference type="ARBA" id="ARBA00043721"/>
    </source>
</evidence>
<comment type="caution">
    <text evidence="21">The sequence shown here is derived from an EMBL/GenBank/DDBJ whole genome shotgun (WGS) entry which is preliminary data.</text>
</comment>
<dbReference type="CDD" id="cd07061">
    <property type="entry name" value="HP_HAP_like"/>
    <property type="match status" value="1"/>
</dbReference>
<evidence type="ECO:0000256" key="16">
    <source>
        <dbReference type="ARBA" id="ARBA00044106"/>
    </source>
</evidence>
<evidence type="ECO:0000256" key="5">
    <source>
        <dbReference type="ARBA" id="ARBA00022525"/>
    </source>
</evidence>
<organism evidence="21 22">
    <name type="scientific">Penicillium capsulatum</name>
    <dbReference type="NCBI Taxonomy" id="69766"/>
    <lineage>
        <taxon>Eukaryota</taxon>
        <taxon>Fungi</taxon>
        <taxon>Dikarya</taxon>
        <taxon>Ascomycota</taxon>
        <taxon>Pezizomycotina</taxon>
        <taxon>Eurotiomycetes</taxon>
        <taxon>Eurotiomycetidae</taxon>
        <taxon>Eurotiales</taxon>
        <taxon>Aspergillaceae</taxon>
        <taxon>Penicillium</taxon>
    </lineage>
</organism>
<evidence type="ECO:0000256" key="15">
    <source>
        <dbReference type="ARBA" id="ARBA00043788"/>
    </source>
</evidence>
<comment type="catalytic activity">
    <reaction evidence="12">
        <text>1D-myo-inositol 1,2-bisphosphate + H2O = 1D-myo-inositol 2-phosphate + phosphate</text>
        <dbReference type="Rhea" id="RHEA:77135"/>
        <dbReference type="ChEBI" id="CHEBI:15377"/>
        <dbReference type="ChEBI" id="CHEBI:43474"/>
        <dbReference type="ChEBI" id="CHEBI:84142"/>
        <dbReference type="ChEBI" id="CHEBI:195539"/>
    </reaction>
    <physiologicalReaction direction="left-to-right" evidence="12">
        <dbReference type="Rhea" id="RHEA:77136"/>
    </physiologicalReaction>
</comment>
<evidence type="ECO:0000256" key="11">
    <source>
        <dbReference type="ARBA" id="ARBA00043670"/>
    </source>
</evidence>
<evidence type="ECO:0000256" key="17">
    <source>
        <dbReference type="ARBA" id="ARBA00044262"/>
    </source>
</evidence>
<dbReference type="EC" id="3.1.3.8" evidence="4"/>
<dbReference type="Gene3D" id="3.40.50.1240">
    <property type="entry name" value="Phosphoglycerate mutase-like"/>
    <property type="match status" value="1"/>
</dbReference>
<dbReference type="OrthoDB" id="6509975at2759"/>
<reference evidence="21" key="1">
    <citation type="submission" date="2022-11" db="EMBL/GenBank/DDBJ databases">
        <authorList>
            <person name="Petersen C."/>
        </authorList>
    </citation>
    <scope>NUCLEOTIDE SEQUENCE</scope>
    <source>
        <strain evidence="21">IBT 21917</strain>
    </source>
</reference>
<evidence type="ECO:0000256" key="20">
    <source>
        <dbReference type="SAM" id="Phobius"/>
    </source>
</evidence>
<sequence>MALTRSPEEESLLGTKPASRARGKTVGTVILTALLGLVGIYFLIGLTRQVWSQIQQDRAPIAVMQHHRGGYGCFPEISHHWGQYSPYFSLEDEGIHNAVPSGCELIFAQVLSRHGARFPTQSKSETYQRLVTAIQSNATAFLGKYAFLRDLRYTWGSDHLTALGERQMVNSGIKFYTRYQTLARDHVPFVRSSGASRVIASGKKFIHGFQRAKSLDREAEPDSATPQISVILSEDSGTNNTLNHNTCPQFEASNLEDNVRTRFTGIFAPPIKRRIEAHLPGVHLRNEEVPYLMDLCAFDTVSATADGSVRSAWCDLFTEAEWAQYDYLQSLGKYYGFGGGNPLGPAQGIGFVNELIARLTNTPVHDETTTNHTLDDSRASSFPLNRTLYADFTHDNGMIPIFFALGLYNHTARLPQTHVQSVHKADGYSAAWTVPFGARAYIEMMQCQNDPDPEPLVRVLVNDRVVPLHGCPVDQLGRCRRKEFIHGLSFARSGGNWKDCFA</sequence>
<evidence type="ECO:0000256" key="8">
    <source>
        <dbReference type="ARBA" id="ARBA00023180"/>
    </source>
</evidence>
<dbReference type="GO" id="GO:0005576">
    <property type="term" value="C:extracellular region"/>
    <property type="evidence" value="ECO:0007669"/>
    <property type="project" value="UniProtKB-SubCell"/>
</dbReference>
<comment type="catalytic activity">
    <reaction evidence="13">
        <text>1D-myo-inositol 1,2,6-trisphosphate + H2O = 1D-myo-inositol 1,2-bisphosphate + phosphate</text>
        <dbReference type="Rhea" id="RHEA:77131"/>
        <dbReference type="ChEBI" id="CHEBI:15377"/>
        <dbReference type="ChEBI" id="CHEBI:43474"/>
        <dbReference type="ChEBI" id="CHEBI:195537"/>
        <dbReference type="ChEBI" id="CHEBI:195539"/>
    </reaction>
    <physiologicalReaction direction="left-to-right" evidence="13">
        <dbReference type="Rhea" id="RHEA:77132"/>
    </physiologicalReaction>
</comment>
<keyword evidence="5" id="KW-0964">Secreted</keyword>
<evidence type="ECO:0000256" key="3">
    <source>
        <dbReference type="ARBA" id="ARBA00011245"/>
    </source>
</evidence>
<evidence type="ECO:0000313" key="21">
    <source>
        <dbReference type="EMBL" id="KAJ5171660.1"/>
    </source>
</evidence>
<evidence type="ECO:0000256" key="2">
    <source>
        <dbReference type="ARBA" id="ARBA00005375"/>
    </source>
</evidence>
<dbReference type="Proteomes" id="UP001146351">
    <property type="component" value="Unassembled WGS sequence"/>
</dbReference>
<dbReference type="GO" id="GO:0003993">
    <property type="term" value="F:acid phosphatase activity"/>
    <property type="evidence" value="ECO:0007669"/>
    <property type="project" value="TreeGrafter"/>
</dbReference>
<comment type="catalytic activity">
    <reaction evidence="11">
        <text>1D-myo-inositol 1,2,5,6-tetrakisphosphate + H2O = 1D-myo-inositol 1,2,6-trisphosphate + phosphate</text>
        <dbReference type="Rhea" id="RHEA:77119"/>
        <dbReference type="ChEBI" id="CHEBI:15377"/>
        <dbReference type="ChEBI" id="CHEBI:43474"/>
        <dbReference type="ChEBI" id="CHEBI:195535"/>
        <dbReference type="ChEBI" id="CHEBI:195537"/>
    </reaction>
    <physiologicalReaction direction="left-to-right" evidence="11">
        <dbReference type="Rhea" id="RHEA:77120"/>
    </physiologicalReaction>
</comment>
<comment type="catalytic activity">
    <reaction evidence="15">
        <text>1D-myo-inositol hexakisphosphate + H2O = 1D-myo-inositol 1,2,4,5,6-pentakisphosphate + phosphate</text>
        <dbReference type="Rhea" id="RHEA:16989"/>
        <dbReference type="ChEBI" id="CHEBI:15377"/>
        <dbReference type="ChEBI" id="CHEBI:43474"/>
        <dbReference type="ChEBI" id="CHEBI:57798"/>
        <dbReference type="ChEBI" id="CHEBI:58130"/>
        <dbReference type="EC" id="3.1.3.8"/>
    </reaction>
    <physiologicalReaction direction="left-to-right" evidence="15">
        <dbReference type="Rhea" id="RHEA:16990"/>
    </physiologicalReaction>
</comment>
<feature type="disulfide bond" evidence="19">
    <location>
        <begin position="296"/>
        <end position="314"/>
    </location>
</feature>
<evidence type="ECO:0000313" key="22">
    <source>
        <dbReference type="Proteomes" id="UP001146351"/>
    </source>
</evidence>
<evidence type="ECO:0000256" key="18">
    <source>
        <dbReference type="PIRSR" id="PIRSR000894-1"/>
    </source>
</evidence>
<keyword evidence="20" id="KW-0472">Membrane</keyword>
<keyword evidence="22" id="KW-1185">Reference proteome</keyword>
<keyword evidence="7 19" id="KW-1015">Disulfide bond</keyword>
<dbReference type="EMBL" id="JAPQKO010000003">
    <property type="protein sequence ID" value="KAJ5171660.1"/>
    <property type="molecule type" value="Genomic_DNA"/>
</dbReference>
<reference evidence="21" key="2">
    <citation type="journal article" date="2023" name="IMA Fungus">
        <title>Comparative genomic study of the Penicillium genus elucidates a diverse pangenome and 15 lateral gene transfer events.</title>
        <authorList>
            <person name="Petersen C."/>
            <person name="Sorensen T."/>
            <person name="Nielsen M.R."/>
            <person name="Sondergaard T.E."/>
            <person name="Sorensen J.L."/>
            <person name="Fitzpatrick D.A."/>
            <person name="Frisvad J.C."/>
            <person name="Nielsen K.L."/>
        </authorList>
    </citation>
    <scope>NUCLEOTIDE SEQUENCE</scope>
    <source>
        <strain evidence="21">IBT 21917</strain>
    </source>
</reference>
<evidence type="ECO:0000256" key="14">
    <source>
        <dbReference type="ARBA" id="ARBA00043748"/>
    </source>
</evidence>
<accession>A0A9W9I7H2</accession>
<feature type="disulfide bond" evidence="19">
    <location>
        <begin position="247"/>
        <end position="500"/>
    </location>
</feature>
<feature type="active site" description="Proton donor" evidence="18">
    <location>
        <position position="395"/>
    </location>
</feature>
<dbReference type="InterPro" id="IPR000560">
    <property type="entry name" value="His_Pase_clade-2"/>
</dbReference>
<keyword evidence="8" id="KW-0325">Glycoprotein</keyword>
<dbReference type="InterPro" id="IPR033379">
    <property type="entry name" value="Acid_Pase_AS"/>
</dbReference>